<dbReference type="EMBL" id="GBXM01035384">
    <property type="protein sequence ID" value="JAH73193.1"/>
    <property type="molecule type" value="Transcribed_RNA"/>
</dbReference>
<name>A0A0E9V7H5_ANGAN</name>
<accession>A0A0E9V7H5</accession>
<sequence length="20" mass="2452">MVHVFKHQIECTWANRSVHE</sequence>
<reference evidence="1" key="2">
    <citation type="journal article" date="2015" name="Fish Shellfish Immunol.">
        <title>Early steps in the European eel (Anguilla anguilla)-Vibrio vulnificus interaction in the gills: Role of the RtxA13 toxin.</title>
        <authorList>
            <person name="Callol A."/>
            <person name="Pajuelo D."/>
            <person name="Ebbesson L."/>
            <person name="Teles M."/>
            <person name="MacKenzie S."/>
            <person name="Amaro C."/>
        </authorList>
    </citation>
    <scope>NUCLEOTIDE SEQUENCE</scope>
</reference>
<proteinExistence type="predicted"/>
<organism evidence="1">
    <name type="scientific">Anguilla anguilla</name>
    <name type="common">European freshwater eel</name>
    <name type="synonym">Muraena anguilla</name>
    <dbReference type="NCBI Taxonomy" id="7936"/>
    <lineage>
        <taxon>Eukaryota</taxon>
        <taxon>Metazoa</taxon>
        <taxon>Chordata</taxon>
        <taxon>Craniata</taxon>
        <taxon>Vertebrata</taxon>
        <taxon>Euteleostomi</taxon>
        <taxon>Actinopterygii</taxon>
        <taxon>Neopterygii</taxon>
        <taxon>Teleostei</taxon>
        <taxon>Anguilliformes</taxon>
        <taxon>Anguillidae</taxon>
        <taxon>Anguilla</taxon>
    </lineage>
</organism>
<evidence type="ECO:0000313" key="1">
    <source>
        <dbReference type="EMBL" id="JAH73193.1"/>
    </source>
</evidence>
<dbReference type="AlphaFoldDB" id="A0A0E9V7H5"/>
<protein>
    <submittedName>
        <fullName evidence="1">Uncharacterized protein</fullName>
    </submittedName>
</protein>
<reference evidence="1" key="1">
    <citation type="submission" date="2014-11" db="EMBL/GenBank/DDBJ databases">
        <authorList>
            <person name="Amaro Gonzalez C."/>
        </authorList>
    </citation>
    <scope>NUCLEOTIDE SEQUENCE</scope>
</reference>